<evidence type="ECO:0000313" key="4">
    <source>
        <dbReference type="EMBL" id="CAD1530341.1"/>
    </source>
</evidence>
<keyword evidence="2" id="KW-0732">Signal</keyword>
<dbReference type="EMBL" id="CADCXW020000001">
    <property type="protein sequence ID" value="CAD1530341.1"/>
    <property type="molecule type" value="Genomic_DNA"/>
</dbReference>
<reference evidence="4" key="1">
    <citation type="submission" date="2020-07" db="EMBL/GenBank/DDBJ databases">
        <authorList>
            <person name="Ferguson B K."/>
        </authorList>
    </citation>
    <scope>NUCLEOTIDE SEQUENCE</scope>
    <source>
        <strain evidence="4">L06</strain>
    </source>
</reference>
<feature type="domain" description="LRRNT" evidence="3">
    <location>
        <begin position="63"/>
        <end position="95"/>
    </location>
</feature>
<sequence length="96" mass="10003">MARAMTPSWSMRLLGVSCGSVVCAWGLLLVLSVLGGNASSHSADLGGFGFDNTGNMEDLNGPRCPWACSCEGQELDCAERGLTQVPGDLTVLAEKL</sequence>
<evidence type="ECO:0000256" key="2">
    <source>
        <dbReference type="ARBA" id="ARBA00022729"/>
    </source>
</evidence>
<organism evidence="4">
    <name type="scientific">Bracon brevicornis</name>
    <dbReference type="NCBI Taxonomy" id="1563983"/>
    <lineage>
        <taxon>Eukaryota</taxon>
        <taxon>Metazoa</taxon>
        <taxon>Ecdysozoa</taxon>
        <taxon>Arthropoda</taxon>
        <taxon>Hexapoda</taxon>
        <taxon>Insecta</taxon>
        <taxon>Pterygota</taxon>
        <taxon>Neoptera</taxon>
        <taxon>Endopterygota</taxon>
        <taxon>Hymenoptera</taxon>
        <taxon>Apocrita</taxon>
        <taxon>Ichneumonoidea</taxon>
        <taxon>Braconidae</taxon>
        <taxon>Braconinae</taxon>
        <taxon>Bracon</taxon>
    </lineage>
</organism>
<gene>
    <name evidence="4" type="ORF">BBRV_LOCUS6092</name>
</gene>
<proteinExistence type="predicted"/>
<name>A0A6V7HSX1_9HYME</name>
<evidence type="ECO:0000256" key="1">
    <source>
        <dbReference type="ARBA" id="ARBA00022614"/>
    </source>
</evidence>
<evidence type="ECO:0000259" key="3">
    <source>
        <dbReference type="SMART" id="SM00013"/>
    </source>
</evidence>
<dbReference type="InterPro" id="IPR000372">
    <property type="entry name" value="LRRNT"/>
</dbReference>
<keyword evidence="1" id="KW-0433">Leucine-rich repeat</keyword>
<dbReference type="AlphaFoldDB" id="A0A6V7HSX1"/>
<protein>
    <recommendedName>
        <fullName evidence="3">LRRNT domain-containing protein</fullName>
    </recommendedName>
</protein>
<accession>A0A6V7HSX1</accession>
<dbReference type="SMART" id="SM00013">
    <property type="entry name" value="LRRNT"/>
    <property type="match status" value="1"/>
</dbReference>